<dbReference type="Proteomes" id="UP000250235">
    <property type="component" value="Unassembled WGS sequence"/>
</dbReference>
<evidence type="ECO:0000313" key="2">
    <source>
        <dbReference type="EMBL" id="KZV18336.1"/>
    </source>
</evidence>
<dbReference type="EMBL" id="KV017471">
    <property type="protein sequence ID" value="KZV18336.1"/>
    <property type="molecule type" value="Genomic_DNA"/>
</dbReference>
<dbReference type="AlphaFoldDB" id="A0A2Z7AGX9"/>
<evidence type="ECO:0008006" key="4">
    <source>
        <dbReference type="Google" id="ProtNLM"/>
    </source>
</evidence>
<evidence type="ECO:0000256" key="1">
    <source>
        <dbReference type="SAM" id="MobiDB-lite"/>
    </source>
</evidence>
<sequence>MASSFYTNTLHVDFESILAMDNPGMVSVFNAPLHVDFESILAMDNPDMVSVFNAIMASGLEGFLGCPTVLYEAALVDFFENGSVRDGLVFSTVNGVTVDITEQLFAEAFELPVDVSTSGKKSQMKIEYRLLSDIMAKTISVKAGSFNANTTEKFFMLTAIVCGVRINWTSVLFNIFKKMVTPGTKQAKGFAIQVSLVRENILNLELDESSEFPSSKILTERTIHRYIVLNDKVGAEEAADAPKVKKAPVQRAVSKKRPVAAAVGDPVLKKKRTMKKKSCSSQANLEIVAVSQEAVPIQIIEPIPAAPADDEMEEQPADEVAAENVEQPAAEAEITVEQPADEVVGETIVKEFDEPTVETTAEEIITTSFDDVYIIIKQVIADTAQMGPDADDHGVGAPDVEDQTAGTTVGDTDEEMETIKAGTGVGDQQLQSFVAADSRTDAAADYFVEELEEVEIQFECLGLHFRVENRIWSISGNFEIFEILVKSSNRFDDVSVVGMSCDADVNIAGLRDLSVKSVSGFDDVSISWLLSVDDIWLRSVQRAFYGAAPFSERGRRDLFCLVGVRKFRPDDVSISVVFRATRIANSFGDSTRSVLGKCVYLFTLTMSLFDLQDVCIAIGSLATLDLPMVVDMIGIYGLKVPYCTLTRTNWFLQALSVIPRGSWGDVARRSYHDPMDKSGISYDEVTVMGMNRMFIRWTQARWAGPSPSLSLLKPPCAAAVVAASLAGICFGQLDEENPSAPISSGLLVQADEGVSLPVYAIGSKAGRREDACRCARRALVARWLRDARAMRCGGGAHLFAPRLMSLVAAAAGRSPLRRVPGDVVTAGLNSSRVWFGPVPGSLITAIKMVSMKNPLAAILDSNRFTGLNYQDWIRNLNLVLASEKLLYTIEKSPPEETPACISPEELITLNQWRDDELGVRSTQLRIIRLNYGIQRRSTQIRVQKPDRELTGKRNQIASYPEKETGSRAGLRMKPAPKRAE</sequence>
<proteinExistence type="predicted"/>
<feature type="region of interest" description="Disordered" evidence="1">
    <location>
        <begin position="944"/>
        <end position="980"/>
    </location>
</feature>
<keyword evidence="3" id="KW-1185">Reference proteome</keyword>
<accession>A0A2Z7AGX9</accession>
<gene>
    <name evidence="2" type="ORF">F511_23934</name>
</gene>
<reference evidence="2 3" key="1">
    <citation type="journal article" date="2015" name="Proc. Natl. Acad. Sci. U.S.A.">
        <title>The resurrection genome of Boea hygrometrica: A blueprint for survival of dehydration.</title>
        <authorList>
            <person name="Xiao L."/>
            <person name="Yang G."/>
            <person name="Zhang L."/>
            <person name="Yang X."/>
            <person name="Zhao S."/>
            <person name="Ji Z."/>
            <person name="Zhou Q."/>
            <person name="Hu M."/>
            <person name="Wang Y."/>
            <person name="Chen M."/>
            <person name="Xu Y."/>
            <person name="Jin H."/>
            <person name="Xiao X."/>
            <person name="Hu G."/>
            <person name="Bao F."/>
            <person name="Hu Y."/>
            <person name="Wan P."/>
            <person name="Li L."/>
            <person name="Deng X."/>
            <person name="Kuang T."/>
            <person name="Xiang C."/>
            <person name="Zhu J.K."/>
            <person name="Oliver M.J."/>
            <person name="He Y."/>
        </authorList>
    </citation>
    <scope>NUCLEOTIDE SEQUENCE [LARGE SCALE GENOMIC DNA]</scope>
    <source>
        <strain evidence="3">cv. XS01</strain>
    </source>
</reference>
<organism evidence="2 3">
    <name type="scientific">Dorcoceras hygrometricum</name>
    <dbReference type="NCBI Taxonomy" id="472368"/>
    <lineage>
        <taxon>Eukaryota</taxon>
        <taxon>Viridiplantae</taxon>
        <taxon>Streptophyta</taxon>
        <taxon>Embryophyta</taxon>
        <taxon>Tracheophyta</taxon>
        <taxon>Spermatophyta</taxon>
        <taxon>Magnoliopsida</taxon>
        <taxon>eudicotyledons</taxon>
        <taxon>Gunneridae</taxon>
        <taxon>Pentapetalae</taxon>
        <taxon>asterids</taxon>
        <taxon>lamiids</taxon>
        <taxon>Lamiales</taxon>
        <taxon>Gesneriaceae</taxon>
        <taxon>Didymocarpoideae</taxon>
        <taxon>Trichosporeae</taxon>
        <taxon>Loxocarpinae</taxon>
        <taxon>Dorcoceras</taxon>
    </lineage>
</organism>
<protein>
    <recommendedName>
        <fullName evidence="4">Dystroglycan-like</fullName>
    </recommendedName>
</protein>
<evidence type="ECO:0000313" key="3">
    <source>
        <dbReference type="Proteomes" id="UP000250235"/>
    </source>
</evidence>
<name>A0A2Z7AGX9_9LAMI</name>